<keyword evidence="9" id="KW-1015">Disulfide bond</keyword>
<evidence type="ECO:0000256" key="3">
    <source>
        <dbReference type="ARBA" id="ARBA00022475"/>
    </source>
</evidence>
<dbReference type="PANTHER" id="PTHR11923">
    <property type="entry name" value="SCAVENGER RECEPTOR CLASS B TYPE-1 SR-B1"/>
    <property type="match status" value="1"/>
</dbReference>
<keyword evidence="4" id="KW-0716">Sensory transduction</keyword>
<keyword evidence="7" id="KW-1133">Transmembrane helix</keyword>
<dbReference type="OrthoDB" id="10024078at2759"/>
<dbReference type="InParanoid" id="A0A6L2PYX7"/>
<dbReference type="Proteomes" id="UP000502823">
    <property type="component" value="Unassembled WGS sequence"/>
</dbReference>
<evidence type="ECO:0000256" key="7">
    <source>
        <dbReference type="ARBA" id="ARBA00022989"/>
    </source>
</evidence>
<dbReference type="AlphaFoldDB" id="A0A6L2PYX7"/>
<evidence type="ECO:0000256" key="2">
    <source>
        <dbReference type="ARBA" id="ARBA00010532"/>
    </source>
</evidence>
<protein>
    <submittedName>
        <fullName evidence="12">Uncharacterized protein</fullName>
    </submittedName>
</protein>
<dbReference type="Pfam" id="PF01130">
    <property type="entry name" value="CD36"/>
    <property type="match status" value="1"/>
</dbReference>
<evidence type="ECO:0000256" key="8">
    <source>
        <dbReference type="ARBA" id="ARBA00023136"/>
    </source>
</evidence>
<evidence type="ECO:0000256" key="4">
    <source>
        <dbReference type="ARBA" id="ARBA00022606"/>
    </source>
</evidence>
<organism evidence="12 13">
    <name type="scientific">Coptotermes formosanus</name>
    <name type="common">Formosan subterranean termite</name>
    <dbReference type="NCBI Taxonomy" id="36987"/>
    <lineage>
        <taxon>Eukaryota</taxon>
        <taxon>Metazoa</taxon>
        <taxon>Ecdysozoa</taxon>
        <taxon>Arthropoda</taxon>
        <taxon>Hexapoda</taxon>
        <taxon>Insecta</taxon>
        <taxon>Pterygota</taxon>
        <taxon>Neoptera</taxon>
        <taxon>Polyneoptera</taxon>
        <taxon>Dictyoptera</taxon>
        <taxon>Blattodea</taxon>
        <taxon>Blattoidea</taxon>
        <taxon>Termitoidae</taxon>
        <taxon>Rhinotermitidae</taxon>
        <taxon>Coptotermes</taxon>
    </lineage>
</organism>
<dbReference type="GO" id="GO:0005044">
    <property type="term" value="F:scavenger receptor activity"/>
    <property type="evidence" value="ECO:0007669"/>
    <property type="project" value="TreeGrafter"/>
</dbReference>
<keyword evidence="13" id="KW-1185">Reference proteome</keyword>
<evidence type="ECO:0000256" key="5">
    <source>
        <dbReference type="ARBA" id="ARBA00022692"/>
    </source>
</evidence>
<evidence type="ECO:0000313" key="13">
    <source>
        <dbReference type="Proteomes" id="UP000502823"/>
    </source>
</evidence>
<evidence type="ECO:0000256" key="9">
    <source>
        <dbReference type="ARBA" id="ARBA00023157"/>
    </source>
</evidence>
<accession>A0A6L2PYX7</accession>
<comment type="similarity">
    <text evidence="2">Belongs to the CD36 family.</text>
</comment>
<keyword evidence="8" id="KW-0472">Membrane</keyword>
<evidence type="ECO:0000256" key="11">
    <source>
        <dbReference type="ARBA" id="ARBA00023180"/>
    </source>
</evidence>
<keyword evidence="11" id="KW-0325">Glycoprotein</keyword>
<keyword evidence="5" id="KW-0812">Transmembrane</keyword>
<name>A0A6L2PYX7_COPFO</name>
<dbReference type="GO" id="GO:0005886">
    <property type="term" value="C:plasma membrane"/>
    <property type="evidence" value="ECO:0007669"/>
    <property type="project" value="UniProtKB-SubCell"/>
</dbReference>
<dbReference type="InterPro" id="IPR002159">
    <property type="entry name" value="CD36_fam"/>
</dbReference>
<proteinExistence type="inferred from homology"/>
<evidence type="ECO:0000256" key="1">
    <source>
        <dbReference type="ARBA" id="ARBA00004651"/>
    </source>
</evidence>
<sequence length="303" mass="34286">MVLAAQREHPIALKLINVAIPHIFDNPNSVFVTAPAKNLLFEGVVFNCTSSDFSTKAVCSELKKRAHNFHRISEDIYTFSLFGPKNGTVRERLEVKRGMDDIKDLGKLVEFKDQKLQTVWDGKECNELRGTDSTIFPPFLTNKDKIEGFLPDLCRPLIAEYQYATTYRGIRSYKYSADFGDTSTDPELKCYCRTPTTCLKKGVHDISRCADQGHNSNCLEENNVVDRLHRLVLKYPIRIRRMDVSLPLGDLLHTKRDTESNSDLTKSSTFGMVIISSPVRLPDSSWLKCHVSFKLKATVSSSS</sequence>
<evidence type="ECO:0000256" key="6">
    <source>
        <dbReference type="ARBA" id="ARBA00022725"/>
    </source>
</evidence>
<dbReference type="GO" id="GO:0005737">
    <property type="term" value="C:cytoplasm"/>
    <property type="evidence" value="ECO:0007669"/>
    <property type="project" value="TreeGrafter"/>
</dbReference>
<keyword evidence="3" id="KW-1003">Cell membrane</keyword>
<dbReference type="GO" id="GO:0007608">
    <property type="term" value="P:sensory perception of smell"/>
    <property type="evidence" value="ECO:0007669"/>
    <property type="project" value="UniProtKB-KW"/>
</dbReference>
<reference evidence="13" key="1">
    <citation type="submission" date="2020-01" db="EMBL/GenBank/DDBJ databases">
        <title>Draft genome sequence of the Termite Coptotermes fromosanus.</title>
        <authorList>
            <person name="Itakura S."/>
            <person name="Yosikawa Y."/>
            <person name="Umezawa K."/>
        </authorList>
    </citation>
    <scope>NUCLEOTIDE SEQUENCE [LARGE SCALE GENOMIC DNA]</scope>
</reference>
<keyword evidence="6" id="KW-0552">Olfaction</keyword>
<evidence type="ECO:0000313" key="12">
    <source>
        <dbReference type="EMBL" id="GFG37746.1"/>
    </source>
</evidence>
<keyword evidence="10" id="KW-0675">Receptor</keyword>
<gene>
    <name evidence="12" type="ORF">Cfor_06985</name>
</gene>
<dbReference type="PANTHER" id="PTHR11923:SF69">
    <property type="entry name" value="SENSORY NEURON MEMBRANE PROTEIN 1"/>
    <property type="match status" value="1"/>
</dbReference>
<evidence type="ECO:0000256" key="10">
    <source>
        <dbReference type="ARBA" id="ARBA00023170"/>
    </source>
</evidence>
<comment type="subcellular location">
    <subcellularLocation>
        <location evidence="1">Cell membrane</location>
        <topology evidence="1">Multi-pass membrane protein</topology>
    </subcellularLocation>
</comment>
<dbReference type="EMBL" id="BLKM01000713">
    <property type="protein sequence ID" value="GFG37746.1"/>
    <property type="molecule type" value="Genomic_DNA"/>
</dbReference>
<comment type="caution">
    <text evidence="12">The sequence shown here is derived from an EMBL/GenBank/DDBJ whole genome shotgun (WGS) entry which is preliminary data.</text>
</comment>